<keyword evidence="1" id="KW-0472">Membrane</keyword>
<protein>
    <recommendedName>
        <fullName evidence="4">DUF2905 domain-containing protein</fullName>
    </recommendedName>
</protein>
<dbReference type="InterPro" id="IPR021320">
    <property type="entry name" value="DUF2905"/>
</dbReference>
<evidence type="ECO:0000313" key="2">
    <source>
        <dbReference type="EMBL" id="BCK87076.1"/>
    </source>
</evidence>
<dbReference type="PANTHER" id="PTHR36443:SF1">
    <property type="entry name" value="BSR5223 PROTEIN"/>
    <property type="match status" value="1"/>
</dbReference>
<keyword evidence="3" id="KW-1185">Reference proteome</keyword>
<dbReference type="RefSeq" id="WP_237248212.1">
    <property type="nucleotide sequence ID" value="NZ_AP023423.1"/>
</dbReference>
<dbReference type="PANTHER" id="PTHR36443">
    <property type="entry name" value="BSR5223 PROTEIN"/>
    <property type="match status" value="1"/>
</dbReference>
<evidence type="ECO:0000313" key="3">
    <source>
        <dbReference type="Proteomes" id="UP001320326"/>
    </source>
</evidence>
<dbReference type="EMBL" id="AP023423">
    <property type="protein sequence ID" value="BCK87076.1"/>
    <property type="molecule type" value="Genomic_DNA"/>
</dbReference>
<dbReference type="KEGG" id="seme:MIZ01_0846"/>
<dbReference type="Proteomes" id="UP001320326">
    <property type="component" value="Chromosome"/>
</dbReference>
<evidence type="ECO:0008006" key="4">
    <source>
        <dbReference type="Google" id="ProtNLM"/>
    </source>
</evidence>
<gene>
    <name evidence="2" type="ORF">MIZ01_0846</name>
</gene>
<keyword evidence="1" id="KW-1133">Transmembrane helix</keyword>
<name>A0AAN1X9A0_9PROT</name>
<sequence>MAKWLIIAGIILVLLGMAWPWLSKLGLGHLPGDIHIERKGYSFHFPITTSIAVSLLLSLLFWIFRK</sequence>
<accession>A0AAN1X9A0</accession>
<feature type="transmembrane region" description="Helical" evidence="1">
    <location>
        <begin position="44"/>
        <end position="64"/>
    </location>
</feature>
<dbReference type="Pfam" id="PF11146">
    <property type="entry name" value="DUF2905"/>
    <property type="match status" value="1"/>
</dbReference>
<reference evidence="2 3" key="1">
    <citation type="journal article" date="2022" name="Int. J. Syst. Evol. Microbiol.">
        <title>&lt;i&gt;Sideroxyarcus emersonii&lt;/i&gt; gen. nov. sp. nov., a neutrophilic, microaerobic iron- and thiosulfate-oxidizing bacterium isolated from iron-rich wetland sediment.</title>
        <authorList>
            <person name="Kato S."/>
            <person name="Itoh T."/>
            <person name="Iino T."/>
            <person name="Ohkuma M."/>
        </authorList>
    </citation>
    <scope>NUCLEOTIDE SEQUENCE [LARGE SCALE GENOMIC DNA]</scope>
    <source>
        <strain evidence="2 3">MIZ01</strain>
    </source>
</reference>
<proteinExistence type="predicted"/>
<dbReference type="AlphaFoldDB" id="A0AAN1X9A0"/>
<evidence type="ECO:0000256" key="1">
    <source>
        <dbReference type="SAM" id="Phobius"/>
    </source>
</evidence>
<keyword evidence="1" id="KW-0812">Transmembrane</keyword>
<organism evidence="2 3">
    <name type="scientific">Sideroxyarcus emersonii</name>
    <dbReference type="NCBI Taxonomy" id="2764705"/>
    <lineage>
        <taxon>Bacteria</taxon>
        <taxon>Pseudomonadati</taxon>
        <taxon>Pseudomonadota</taxon>
        <taxon>Betaproteobacteria</taxon>
        <taxon>Nitrosomonadales</taxon>
        <taxon>Gallionellaceae</taxon>
        <taxon>Sideroxyarcus</taxon>
    </lineage>
</organism>